<dbReference type="EMBL" id="JAWXYG010000006">
    <property type="protein sequence ID" value="KAK4269420.1"/>
    <property type="molecule type" value="Genomic_DNA"/>
</dbReference>
<reference evidence="4" key="1">
    <citation type="submission" date="2023-10" db="EMBL/GenBank/DDBJ databases">
        <title>Chromosome-level genome of the transformable northern wattle, Acacia crassicarpa.</title>
        <authorList>
            <person name="Massaro I."/>
            <person name="Sinha N.R."/>
            <person name="Poethig S."/>
            <person name="Leichty A.R."/>
        </authorList>
    </citation>
    <scope>NUCLEOTIDE SEQUENCE</scope>
    <source>
        <strain evidence="4">Acra3RX</strain>
        <tissue evidence="4">Leaf</tissue>
    </source>
</reference>
<feature type="domain" description="DUF630" evidence="3">
    <location>
        <begin position="1"/>
        <end position="59"/>
    </location>
</feature>
<comment type="caution">
    <text evidence="4">The sequence shown here is derived from an EMBL/GenBank/DDBJ whole genome shotgun (WGS) entry which is preliminary data.</text>
</comment>
<dbReference type="Proteomes" id="UP001293593">
    <property type="component" value="Unassembled WGS sequence"/>
</dbReference>
<sequence length="752" mass="86180">MGCTQSKIENEEAVTRCKERKQHMKEAVTARNAFAAAHTSYATYLKNTGAALSDFIQGEVQNPQSGYGSAPLPINAPFPAPHPPFEIPLPPPPLPDFSHSPLQRAATMPEIKLTKPETTPVGTIIEEEEENGMENEGSVNGGLRRKGSSRRRSATKEATEEADRRPIPPPSSRPEPQVETHHLHTMSDQPQQNSTWEYFFPSMEYVPGTSLRGEDEDNLRKEDNEKTTFDEKPSRLDEDVEQSMNNEKDEVPEPEAAAPEPKQEEVVEPPEPPPPAVALVAPVGKSLKKGKQGQVSMEGKRNMKPTFNLVQIFKELDDDFLKASESAHEVSKMLEATRLHYHSNFADNRGHMDHSARVMRVITFNRSFKGMPNLLNDGKDDFDYDDNETHATILDKLLAWEKKLYDEVKAGEIMKFEYQRKVASLNKLKKRGTNIEALEKAKASVSQLHTRYIVDMQSLDSTVSEINSLRDEQLYPRLVSLVDGMATMWKTMHEHHEKQSNVVMFLKSVDSESPTETTEHHHDRTYQLLLVVQGWCSQFEKFVTNQKAYIKALNNWLRLNLIPIESNLKEKVSSPPRVRNPPIQGLIRAWQDHLEKLPDELARTAISNFAATVEQIFHQQQEEMALKSKCEESRKELSRKTRQFEDWYHKYLQRKIPDEPDADRRESINATDEIVVEKQFLVEQVKKRLEEQEDAYARLWVQVRQKSLASLQNRLPELFRAMSDFALECARMYSDMRSMTIRQNLNSDQILS</sequence>
<feature type="domain" description="DUF632" evidence="2">
    <location>
        <begin position="309"/>
        <end position="614"/>
    </location>
</feature>
<dbReference type="PANTHER" id="PTHR21450">
    <property type="entry name" value="PROTEIN ALTERED PHOSPHATE STARVATION RESPONSE 1"/>
    <property type="match status" value="1"/>
</dbReference>
<feature type="compositionally biased region" description="Polar residues" evidence="1">
    <location>
        <begin position="186"/>
        <end position="196"/>
    </location>
</feature>
<feature type="compositionally biased region" description="Basic residues" evidence="1">
    <location>
        <begin position="143"/>
        <end position="153"/>
    </location>
</feature>
<organism evidence="4 5">
    <name type="scientific">Acacia crassicarpa</name>
    <name type="common">northern wattle</name>
    <dbReference type="NCBI Taxonomy" id="499986"/>
    <lineage>
        <taxon>Eukaryota</taxon>
        <taxon>Viridiplantae</taxon>
        <taxon>Streptophyta</taxon>
        <taxon>Embryophyta</taxon>
        <taxon>Tracheophyta</taxon>
        <taxon>Spermatophyta</taxon>
        <taxon>Magnoliopsida</taxon>
        <taxon>eudicotyledons</taxon>
        <taxon>Gunneridae</taxon>
        <taxon>Pentapetalae</taxon>
        <taxon>rosids</taxon>
        <taxon>fabids</taxon>
        <taxon>Fabales</taxon>
        <taxon>Fabaceae</taxon>
        <taxon>Caesalpinioideae</taxon>
        <taxon>mimosoid clade</taxon>
        <taxon>Acacieae</taxon>
        <taxon>Acacia</taxon>
    </lineage>
</organism>
<dbReference type="PANTHER" id="PTHR21450:SF59">
    <property type="entry name" value="PROTEIN, PUTATIVE_ 48652-45869-RELATED"/>
    <property type="match status" value="1"/>
</dbReference>
<feature type="region of interest" description="Disordered" evidence="1">
    <location>
        <begin position="124"/>
        <end position="299"/>
    </location>
</feature>
<gene>
    <name evidence="4" type="ORF">QN277_022579</name>
</gene>
<dbReference type="AlphaFoldDB" id="A0AAE1KBU0"/>
<dbReference type="Pfam" id="PF04782">
    <property type="entry name" value="DUF632"/>
    <property type="match status" value="1"/>
</dbReference>
<feature type="compositionally biased region" description="Basic and acidic residues" evidence="1">
    <location>
        <begin position="218"/>
        <end position="237"/>
    </location>
</feature>
<evidence type="ECO:0000313" key="5">
    <source>
        <dbReference type="Proteomes" id="UP001293593"/>
    </source>
</evidence>
<evidence type="ECO:0000259" key="2">
    <source>
        <dbReference type="Pfam" id="PF04782"/>
    </source>
</evidence>
<name>A0AAE1KBU0_9FABA</name>
<evidence type="ECO:0008006" key="6">
    <source>
        <dbReference type="Google" id="ProtNLM"/>
    </source>
</evidence>
<protein>
    <recommendedName>
        <fullName evidence="6">Nitrate regulatory gene2 protein-like</fullName>
    </recommendedName>
</protein>
<keyword evidence="5" id="KW-1185">Reference proteome</keyword>
<evidence type="ECO:0000313" key="4">
    <source>
        <dbReference type="EMBL" id="KAK4269420.1"/>
    </source>
</evidence>
<proteinExistence type="predicted"/>
<feature type="compositionally biased region" description="Basic and acidic residues" evidence="1">
    <location>
        <begin position="154"/>
        <end position="166"/>
    </location>
</feature>
<evidence type="ECO:0000256" key="1">
    <source>
        <dbReference type="SAM" id="MobiDB-lite"/>
    </source>
</evidence>
<accession>A0AAE1KBU0</accession>
<dbReference type="InterPro" id="IPR006867">
    <property type="entry name" value="DUF632"/>
</dbReference>
<evidence type="ECO:0000259" key="3">
    <source>
        <dbReference type="Pfam" id="PF04783"/>
    </source>
</evidence>
<dbReference type="Pfam" id="PF04783">
    <property type="entry name" value="DUF630"/>
    <property type="match status" value="1"/>
</dbReference>
<dbReference type="InterPro" id="IPR006868">
    <property type="entry name" value="DUF630"/>
</dbReference>